<accession>A0A7U3ZSW2</accession>
<evidence type="ECO:0000313" key="1">
    <source>
        <dbReference type="EMBL" id="AEM68936.1"/>
    </source>
</evidence>
<dbReference type="EMBL" id="CP003021">
    <property type="protein sequence ID" value="AEM68936.1"/>
    <property type="molecule type" value="Genomic_DNA"/>
</dbReference>
<dbReference type="AlphaFoldDB" id="A0A7U3ZSW2"/>
<sequence length="258" mass="31086">MFIYDKALKQILEDELLILENTVNWEPNYFKEIKDKWQKDNDIANFKKWIDTYFPETKVKLISESTDNNQDLNDLFLIRLEVLLSVISEFEDFYQKPKPKSRVFDHVDEFGVDLKIRDTFYELAKTYVDYFIEQLKQLDTIKEFDFFYEGFLKALKKVKKAQSITDSIDKIYSIEEILSDFVDAVEEKDFELLPSEVQDANEFLNFMIFCQTIVYYLILIYETLEFLELKKIGILDYENKLYYSERNDELEMIKTINK</sequence>
<proteinExistence type="predicted"/>
<reference evidence="1 2" key="1">
    <citation type="journal article" date="2011" name="J. Bacteriol.">
        <title>Genome Sequence of Mycoplasma putrefaciens Type Strain KS1.</title>
        <authorList>
            <person name="Calcutt M.J."/>
            <person name="Foecking M.F."/>
        </authorList>
    </citation>
    <scope>NUCLEOTIDE SEQUENCE [LARGE SCALE GENOMIC DNA]</scope>
    <source>
        <strain evidence="2">ATCC 15718 / NCTC 10155 / C30 KS-1 / KS-1</strain>
    </source>
</reference>
<dbReference type="KEGG" id="mpf:MPUT_0581"/>
<dbReference type="RefSeq" id="WP_014035291.1">
    <property type="nucleotide sequence ID" value="NC_015946.1"/>
</dbReference>
<name>A0A7U3ZSW2_MYCPK</name>
<gene>
    <name evidence="1" type="ordered locus">MPUT_0581</name>
</gene>
<dbReference type="Proteomes" id="UP000008907">
    <property type="component" value="Chromosome"/>
</dbReference>
<protein>
    <submittedName>
        <fullName evidence="1">Uncharacterized protein</fullName>
    </submittedName>
</protein>
<organism evidence="1 2">
    <name type="scientific">Mycoplasma putrefaciens (strain ATCC 15718 / NCTC 10155 / C30 KS-1 / KS-1)</name>
    <dbReference type="NCBI Taxonomy" id="743965"/>
    <lineage>
        <taxon>Bacteria</taxon>
        <taxon>Bacillati</taxon>
        <taxon>Mycoplasmatota</taxon>
        <taxon>Mollicutes</taxon>
        <taxon>Mycoplasmataceae</taxon>
        <taxon>Mycoplasma</taxon>
    </lineage>
</organism>
<evidence type="ECO:0000313" key="2">
    <source>
        <dbReference type="Proteomes" id="UP000008907"/>
    </source>
</evidence>